<dbReference type="RefSeq" id="WP_155173307.1">
    <property type="nucleotide sequence ID" value="NZ_BAAAFL010000012.1"/>
</dbReference>
<comment type="caution">
    <text evidence="1">The sequence shown here is derived from an EMBL/GenBank/DDBJ whole genome shotgun (WGS) entry which is preliminary data.</text>
</comment>
<name>A0ABW9RQJ4_9BACT</name>
<dbReference type="EMBL" id="SMLW01000574">
    <property type="protein sequence ID" value="MTI26296.1"/>
    <property type="molecule type" value="Genomic_DNA"/>
</dbReference>
<proteinExistence type="predicted"/>
<evidence type="ECO:0000313" key="2">
    <source>
        <dbReference type="Proteomes" id="UP000798808"/>
    </source>
</evidence>
<sequence>MDYIKEISSNRQLLHKLIDNSFTKSTIRVHKRCSSLGNNVQEPDFIADLCINWASELMSILKLVLTSKFQVSLTSVFCHQKPLADFGQKPRPELGDLLLVFKFADKKKLTTINSLLLQAKMSSSPQIHVPAGDTQLHLYEKWPKYKYARAAHLNGCSRDIFPKTTTQGAKYLLIDPSSIFTLEQYGTFTYGCAMTNSLLTLNSDLASEIISFLQFINGRNIDNNGNITEDWSQMIWDLLSITKGKMTRRKNMGIGNFPRQATSNFDGCYFINIDQLNSSYYSDIIDELGGDYTNGNLNEDDGGVSTVFIEINENE</sequence>
<gene>
    <name evidence="1" type="ORF">E1163_15165</name>
</gene>
<protein>
    <recommendedName>
        <fullName evidence="3">Nucleotidyltransferase</fullName>
    </recommendedName>
</protein>
<reference evidence="1 2" key="1">
    <citation type="submission" date="2019-02" db="EMBL/GenBank/DDBJ databases">
        <authorList>
            <person name="Goldberg S.R."/>
            <person name="Haltli B.A."/>
            <person name="Correa H."/>
            <person name="Russell K.G."/>
        </authorList>
    </citation>
    <scope>NUCLEOTIDE SEQUENCE [LARGE SCALE GENOMIC DNA]</scope>
    <source>
        <strain evidence="1 2">JCM 16186</strain>
    </source>
</reference>
<keyword evidence="2" id="KW-1185">Reference proteome</keyword>
<evidence type="ECO:0000313" key="1">
    <source>
        <dbReference type="EMBL" id="MTI26296.1"/>
    </source>
</evidence>
<dbReference type="Proteomes" id="UP000798808">
    <property type="component" value="Unassembled WGS sequence"/>
</dbReference>
<organism evidence="1 2">
    <name type="scientific">Fulvivirga kasyanovii</name>
    <dbReference type="NCBI Taxonomy" id="396812"/>
    <lineage>
        <taxon>Bacteria</taxon>
        <taxon>Pseudomonadati</taxon>
        <taxon>Bacteroidota</taxon>
        <taxon>Cytophagia</taxon>
        <taxon>Cytophagales</taxon>
        <taxon>Fulvivirgaceae</taxon>
        <taxon>Fulvivirga</taxon>
    </lineage>
</organism>
<accession>A0ABW9RQJ4</accession>
<evidence type="ECO:0008006" key="3">
    <source>
        <dbReference type="Google" id="ProtNLM"/>
    </source>
</evidence>